<dbReference type="SUPFAM" id="SSF51556">
    <property type="entry name" value="Metallo-dependent hydrolases"/>
    <property type="match status" value="1"/>
</dbReference>
<dbReference type="PANTHER" id="PTHR46124:SF2">
    <property type="entry name" value="D-AMINOACYL-TRNA DEACYLASE"/>
    <property type="match status" value="1"/>
</dbReference>
<gene>
    <name evidence="4" type="ORF">A2310_04375</name>
</gene>
<dbReference type="Gene3D" id="3.20.20.140">
    <property type="entry name" value="Metal-dependent hydrolases"/>
    <property type="match status" value="1"/>
</dbReference>
<name>A0A1F4SVU9_UNCSA</name>
<organism evidence="4 5">
    <name type="scientific">candidate division WOR-1 bacterium RIFOXYB2_FULL_37_13</name>
    <dbReference type="NCBI Taxonomy" id="1802579"/>
    <lineage>
        <taxon>Bacteria</taxon>
        <taxon>Bacillati</taxon>
        <taxon>Saganbacteria</taxon>
    </lineage>
</organism>
<dbReference type="InterPro" id="IPR001130">
    <property type="entry name" value="TatD-like"/>
</dbReference>
<feature type="binding site" evidence="3">
    <location>
        <position position="203"/>
    </location>
    <ligand>
        <name>a divalent metal cation</name>
        <dbReference type="ChEBI" id="CHEBI:60240"/>
        <label>1</label>
    </ligand>
</feature>
<evidence type="ECO:0000313" key="5">
    <source>
        <dbReference type="Proteomes" id="UP000178417"/>
    </source>
</evidence>
<dbReference type="GO" id="GO:0016788">
    <property type="term" value="F:hydrolase activity, acting on ester bonds"/>
    <property type="evidence" value="ECO:0007669"/>
    <property type="project" value="InterPro"/>
</dbReference>
<protein>
    <recommendedName>
        <fullName evidence="6">Hydrolase TatD</fullName>
    </recommendedName>
</protein>
<feature type="binding site" evidence="3">
    <location>
        <position position="128"/>
    </location>
    <ligand>
        <name>a divalent metal cation</name>
        <dbReference type="ChEBI" id="CHEBI:60240"/>
        <label>2</label>
    </ligand>
</feature>
<dbReference type="PIRSF" id="PIRSF005902">
    <property type="entry name" value="DNase_TatD"/>
    <property type="match status" value="1"/>
</dbReference>
<feature type="binding site" evidence="3">
    <location>
        <position position="92"/>
    </location>
    <ligand>
        <name>a divalent metal cation</name>
        <dbReference type="ChEBI" id="CHEBI:60240"/>
        <label>1</label>
    </ligand>
</feature>
<dbReference type="InterPro" id="IPR015991">
    <property type="entry name" value="TatD/YcfH-like"/>
</dbReference>
<dbReference type="Pfam" id="PF01026">
    <property type="entry name" value="TatD_DNase"/>
    <property type="match status" value="1"/>
</dbReference>
<accession>A0A1F4SVU9</accession>
<dbReference type="STRING" id="1802579.A2310_04375"/>
<dbReference type="Proteomes" id="UP000178417">
    <property type="component" value="Unassembled WGS sequence"/>
</dbReference>
<dbReference type="GO" id="GO:0046872">
    <property type="term" value="F:metal ion binding"/>
    <property type="evidence" value="ECO:0007669"/>
    <property type="project" value="UniProtKB-KW"/>
</dbReference>
<evidence type="ECO:0000256" key="1">
    <source>
        <dbReference type="ARBA" id="ARBA00022723"/>
    </source>
</evidence>
<proteinExistence type="predicted"/>
<dbReference type="AlphaFoldDB" id="A0A1F4SVU9"/>
<dbReference type="InterPro" id="IPR018228">
    <property type="entry name" value="DNase_TatD-rel_CS"/>
</dbReference>
<feature type="binding site" evidence="3">
    <location>
        <position position="153"/>
    </location>
    <ligand>
        <name>a divalent metal cation</name>
        <dbReference type="ChEBI" id="CHEBI:60240"/>
        <label>2</label>
    </ligand>
</feature>
<dbReference type="CDD" id="cd01310">
    <property type="entry name" value="TatD_DNAse"/>
    <property type="match status" value="1"/>
</dbReference>
<feature type="binding site" evidence="3">
    <location>
        <position position="6"/>
    </location>
    <ligand>
        <name>a divalent metal cation</name>
        <dbReference type="ChEBI" id="CHEBI:60240"/>
        <label>1</label>
    </ligand>
</feature>
<sequence>MFIDTHAHLTNDEYPDLQNVLDRAKKAQVSAIINPSFDYESSLSASCLSEDVDFVYGALGIHPHDADKLTDEIIAKFKKIAIENKKIVAIGETGLDYFKCKTLPDIQQKSFQKHMELALELDLPVIVHCREAHQDVINIMSDKKYEGIRCVFHCFAGAEALLTFAIEMGFYISYTGNITFKKAELLRESVKKTPLDKLMIETDCPYLAPVPFRGERNEPAFVHYVAKAVSELKGLSVEETAKITTQNAENFFRINI</sequence>
<dbReference type="NCBIfam" id="TIGR00010">
    <property type="entry name" value="YchF/TatD family DNA exonuclease"/>
    <property type="match status" value="1"/>
</dbReference>
<dbReference type="GO" id="GO:0004536">
    <property type="term" value="F:DNA nuclease activity"/>
    <property type="evidence" value="ECO:0007669"/>
    <property type="project" value="InterPro"/>
</dbReference>
<reference evidence="4 5" key="1">
    <citation type="journal article" date="2016" name="Nat. Commun.">
        <title>Thousands of microbial genomes shed light on interconnected biogeochemical processes in an aquifer system.</title>
        <authorList>
            <person name="Anantharaman K."/>
            <person name="Brown C.T."/>
            <person name="Hug L.A."/>
            <person name="Sharon I."/>
            <person name="Castelle C.J."/>
            <person name="Probst A.J."/>
            <person name="Thomas B.C."/>
            <person name="Singh A."/>
            <person name="Wilkins M.J."/>
            <person name="Karaoz U."/>
            <person name="Brodie E.L."/>
            <person name="Williams K.H."/>
            <person name="Hubbard S.S."/>
            <person name="Banfield J.F."/>
        </authorList>
    </citation>
    <scope>NUCLEOTIDE SEQUENCE [LARGE SCALE GENOMIC DNA]</scope>
</reference>
<feature type="binding site" evidence="3">
    <location>
        <position position="8"/>
    </location>
    <ligand>
        <name>a divalent metal cation</name>
        <dbReference type="ChEBI" id="CHEBI:60240"/>
        <label>1</label>
    </ligand>
</feature>
<comment type="caution">
    <text evidence="4">The sequence shown here is derived from an EMBL/GenBank/DDBJ whole genome shotgun (WGS) entry which is preliminary data.</text>
</comment>
<evidence type="ECO:0008006" key="6">
    <source>
        <dbReference type="Google" id="ProtNLM"/>
    </source>
</evidence>
<dbReference type="GO" id="GO:0005829">
    <property type="term" value="C:cytosol"/>
    <property type="evidence" value="ECO:0007669"/>
    <property type="project" value="TreeGrafter"/>
</dbReference>
<keyword evidence="1 3" id="KW-0479">Metal-binding</keyword>
<dbReference type="EMBL" id="MEUB01000014">
    <property type="protein sequence ID" value="OGC23833.1"/>
    <property type="molecule type" value="Genomic_DNA"/>
</dbReference>
<evidence type="ECO:0000313" key="4">
    <source>
        <dbReference type="EMBL" id="OGC23833.1"/>
    </source>
</evidence>
<dbReference type="FunFam" id="3.20.20.140:FF:000005">
    <property type="entry name" value="TatD family hydrolase"/>
    <property type="match status" value="1"/>
</dbReference>
<evidence type="ECO:0000256" key="3">
    <source>
        <dbReference type="PIRSR" id="PIRSR005902-1"/>
    </source>
</evidence>
<dbReference type="PROSITE" id="PS01091">
    <property type="entry name" value="TATD_3"/>
    <property type="match status" value="1"/>
</dbReference>
<evidence type="ECO:0000256" key="2">
    <source>
        <dbReference type="ARBA" id="ARBA00022801"/>
    </source>
</evidence>
<keyword evidence="2" id="KW-0378">Hydrolase</keyword>
<dbReference type="PANTHER" id="PTHR46124">
    <property type="entry name" value="D-AMINOACYL-TRNA DEACYLASE"/>
    <property type="match status" value="1"/>
</dbReference>
<dbReference type="InterPro" id="IPR032466">
    <property type="entry name" value="Metal_Hydrolase"/>
</dbReference>